<protein>
    <submittedName>
        <fullName evidence="2">Uncharacterized protein</fullName>
    </submittedName>
</protein>
<name>A0A0M8ZPS6_9HYME</name>
<evidence type="ECO:0000256" key="1">
    <source>
        <dbReference type="SAM" id="MobiDB-lite"/>
    </source>
</evidence>
<gene>
    <name evidence="2" type="ORF">WN51_04091</name>
</gene>
<dbReference type="AlphaFoldDB" id="A0A0M8ZPS6"/>
<keyword evidence="3" id="KW-1185">Reference proteome</keyword>
<reference evidence="2 3" key="1">
    <citation type="submission" date="2015-07" db="EMBL/GenBank/DDBJ databases">
        <title>The genome of Melipona quadrifasciata.</title>
        <authorList>
            <person name="Pan H."/>
            <person name="Kapheim K."/>
        </authorList>
    </citation>
    <scope>NUCLEOTIDE SEQUENCE [LARGE SCALE GENOMIC DNA]</scope>
    <source>
        <strain evidence="2">0111107301</strain>
        <tissue evidence="2">Whole body</tissue>
    </source>
</reference>
<proteinExistence type="predicted"/>
<evidence type="ECO:0000313" key="3">
    <source>
        <dbReference type="Proteomes" id="UP000053105"/>
    </source>
</evidence>
<dbReference type="Proteomes" id="UP000053105">
    <property type="component" value="Unassembled WGS sequence"/>
</dbReference>
<organism evidence="2 3">
    <name type="scientific">Melipona quadrifasciata</name>
    <dbReference type="NCBI Taxonomy" id="166423"/>
    <lineage>
        <taxon>Eukaryota</taxon>
        <taxon>Metazoa</taxon>
        <taxon>Ecdysozoa</taxon>
        <taxon>Arthropoda</taxon>
        <taxon>Hexapoda</taxon>
        <taxon>Insecta</taxon>
        <taxon>Pterygota</taxon>
        <taxon>Neoptera</taxon>
        <taxon>Endopterygota</taxon>
        <taxon>Hymenoptera</taxon>
        <taxon>Apocrita</taxon>
        <taxon>Aculeata</taxon>
        <taxon>Apoidea</taxon>
        <taxon>Anthophila</taxon>
        <taxon>Apidae</taxon>
        <taxon>Melipona</taxon>
    </lineage>
</organism>
<sequence>MGINKGHRYRRYVYSISLKNPPKTHSENPSSKEDPTGSIVQQPECYNHLYSLNAVLTARYYMMSCLSFFRQTELQFQSSNITVDLFVRNFAIKRHFLGKFATKRDSRETGYLKTSLNREKKLDYSSLQFWRQMFSDLPKQNQQILRLQESTKLEILLLRLENSARTLEDFEDSVVASGSISRNETSFSGWYDRWKVNSLRYIDARNMVASSIWFKTSEQLLKKNQSLDGFHTVAGSRSDCSHDPKRKIDIATLDIRIDWRQTEQTFDRVPKIGTENDEKKTKQQQQQQQSAVRLNRTPIVRGSDTAVLAIGHGDSRFHKLENCPSNSRFDFNVCNNRITSGKSSKRDYLGEDKQIGGEIIAIEFLLINMYHLRRQTNRNGGNSTSSRFRTRFSVQKCLLYPSIARHPIDINVYSSRRSIGHRTPYMQSRILISPQVLSHNKHKLYEIRRIKHKFQISLLIGKYAVKSRPRRLKYENSRITRRNIEESIKVFEKPRSWCIDSWPPRRLNYPLCLFRKSIFRIALCCFNSVVISVVTRQDC</sequence>
<evidence type="ECO:0000313" key="2">
    <source>
        <dbReference type="EMBL" id="KOX68605.1"/>
    </source>
</evidence>
<feature type="region of interest" description="Disordered" evidence="1">
    <location>
        <begin position="19"/>
        <end position="38"/>
    </location>
</feature>
<accession>A0A0M8ZPS6</accession>
<feature type="region of interest" description="Disordered" evidence="1">
    <location>
        <begin position="272"/>
        <end position="292"/>
    </location>
</feature>
<feature type="compositionally biased region" description="Basic and acidic residues" evidence="1">
    <location>
        <begin position="272"/>
        <end position="281"/>
    </location>
</feature>
<feature type="compositionally biased region" description="Basic and acidic residues" evidence="1">
    <location>
        <begin position="24"/>
        <end position="35"/>
    </location>
</feature>
<dbReference type="EMBL" id="KQ435922">
    <property type="protein sequence ID" value="KOX68605.1"/>
    <property type="molecule type" value="Genomic_DNA"/>
</dbReference>